<organism evidence="10 11">
    <name type="scientific">Beauveria bassiana</name>
    <name type="common">White muscardine disease fungus</name>
    <name type="synonym">Tritirachium shiotae</name>
    <dbReference type="NCBI Taxonomy" id="176275"/>
    <lineage>
        <taxon>Eukaryota</taxon>
        <taxon>Fungi</taxon>
        <taxon>Dikarya</taxon>
        <taxon>Ascomycota</taxon>
        <taxon>Pezizomycotina</taxon>
        <taxon>Sordariomycetes</taxon>
        <taxon>Hypocreomycetidae</taxon>
        <taxon>Hypocreales</taxon>
        <taxon>Cordycipitaceae</taxon>
        <taxon>Beauveria</taxon>
    </lineage>
</organism>
<dbReference type="PROSITE" id="PS50868">
    <property type="entry name" value="POST_SET"/>
    <property type="match status" value="1"/>
</dbReference>
<dbReference type="InterPro" id="IPR046341">
    <property type="entry name" value="SET_dom_sf"/>
</dbReference>
<feature type="domain" description="Post-SET" evidence="8">
    <location>
        <begin position="108"/>
        <end position="124"/>
    </location>
</feature>
<dbReference type="PANTHER" id="PTHR22884">
    <property type="entry name" value="SET DOMAIN PROTEINS"/>
    <property type="match status" value="1"/>
</dbReference>
<dbReference type="InterPro" id="IPR003616">
    <property type="entry name" value="Post-SET_dom"/>
</dbReference>
<keyword evidence="5 10" id="KW-0808">Transferase</keyword>
<evidence type="ECO:0000313" key="11">
    <source>
        <dbReference type="Proteomes" id="UP000235728"/>
    </source>
</evidence>
<keyword evidence="7" id="KW-0539">Nucleus</keyword>
<accession>A0A2N6N907</accession>
<comment type="caution">
    <text evidence="10">The sequence shown here is derived from an EMBL/GenBank/DDBJ whole genome shotgun (WGS) entry which is preliminary data.</text>
</comment>
<keyword evidence="3" id="KW-0158">Chromosome</keyword>
<dbReference type="GO" id="GO:0005694">
    <property type="term" value="C:chromosome"/>
    <property type="evidence" value="ECO:0007669"/>
    <property type="project" value="UniProtKB-SubCell"/>
</dbReference>
<dbReference type="GO" id="GO:0005634">
    <property type="term" value="C:nucleus"/>
    <property type="evidence" value="ECO:0007669"/>
    <property type="project" value="UniProtKB-SubCell"/>
</dbReference>
<evidence type="ECO:0000256" key="2">
    <source>
        <dbReference type="ARBA" id="ARBA00004286"/>
    </source>
</evidence>
<evidence type="ECO:0000313" key="9">
    <source>
        <dbReference type="EMBL" id="PMB63417.1"/>
    </source>
</evidence>
<proteinExistence type="predicted"/>
<dbReference type="Proteomes" id="UP000235728">
    <property type="component" value="Unassembled WGS sequence"/>
</dbReference>
<dbReference type="GO" id="GO:0008168">
    <property type="term" value="F:methyltransferase activity"/>
    <property type="evidence" value="ECO:0007669"/>
    <property type="project" value="UniProtKB-KW"/>
</dbReference>
<evidence type="ECO:0000256" key="7">
    <source>
        <dbReference type="ARBA" id="ARBA00023242"/>
    </source>
</evidence>
<evidence type="ECO:0000256" key="6">
    <source>
        <dbReference type="ARBA" id="ARBA00022691"/>
    </source>
</evidence>
<dbReference type="GO" id="GO:0032259">
    <property type="term" value="P:methylation"/>
    <property type="evidence" value="ECO:0007669"/>
    <property type="project" value="UniProtKB-KW"/>
</dbReference>
<keyword evidence="6" id="KW-0949">S-adenosyl-L-methionine</keyword>
<dbReference type="AlphaFoldDB" id="A0A2N6N907"/>
<reference evidence="10 11" key="1">
    <citation type="journal article" date="2016" name="Appl. Microbiol. Biotechnol.">
        <title>Characterization of T-DNA insertion mutants with decreased virulence in the entomopathogenic fungus Beauveria bassiana JEF-007.</title>
        <authorList>
            <person name="Kim S."/>
            <person name="Lee S.J."/>
            <person name="Nai Y.S."/>
            <person name="Yu J.S."/>
            <person name="Lee M.R."/>
            <person name="Yang Y.T."/>
            <person name="Kim J.S."/>
        </authorList>
    </citation>
    <scope>NUCLEOTIDE SEQUENCE [LARGE SCALE GENOMIC DNA]</scope>
    <source>
        <strain evidence="10 11">JEF-007</strain>
    </source>
</reference>
<evidence type="ECO:0000313" key="10">
    <source>
        <dbReference type="EMBL" id="PMB63760.1"/>
    </source>
</evidence>
<evidence type="ECO:0000256" key="1">
    <source>
        <dbReference type="ARBA" id="ARBA00004123"/>
    </source>
</evidence>
<dbReference type="SMART" id="SM00508">
    <property type="entry name" value="PostSET"/>
    <property type="match status" value="1"/>
</dbReference>
<protein>
    <submittedName>
        <fullName evidence="10">Histone-lysine N-methyltransferase ASH1L</fullName>
    </submittedName>
</protein>
<evidence type="ECO:0000256" key="5">
    <source>
        <dbReference type="ARBA" id="ARBA00022679"/>
    </source>
</evidence>
<dbReference type="Gene3D" id="2.170.270.10">
    <property type="entry name" value="SET domain"/>
    <property type="match status" value="2"/>
</dbReference>
<dbReference type="EMBL" id="MRVG01000017">
    <property type="protein sequence ID" value="PMB63760.1"/>
    <property type="molecule type" value="Genomic_DNA"/>
</dbReference>
<dbReference type="InterPro" id="IPR050777">
    <property type="entry name" value="SET2_Histone-Lys_MeTrsfase"/>
</dbReference>
<evidence type="ECO:0000259" key="8">
    <source>
        <dbReference type="PROSITE" id="PS50868"/>
    </source>
</evidence>
<gene>
    <name evidence="10" type="primary">Ash1l_0</name>
    <name evidence="9" type="synonym">Ash1l_1</name>
    <name evidence="10" type="ORF">BM221_010502</name>
    <name evidence="9" type="ORF">BM221_010780</name>
</gene>
<dbReference type="EMBL" id="MRVG01000023">
    <property type="protein sequence ID" value="PMB63417.1"/>
    <property type="molecule type" value="Genomic_DNA"/>
</dbReference>
<sequence>MTAPRCTDRLATKIGARCKVLRADDREFGLFTDEPIHHSQFVAQYTGEVIPMIEYRERYRSRYNGRQTTTAKRMVSGVLCLFICAKRDVEADEELTLDYEFDTFPGTESQPCLCGAESCRGFLGG</sequence>
<evidence type="ECO:0000256" key="3">
    <source>
        <dbReference type="ARBA" id="ARBA00022454"/>
    </source>
</evidence>
<evidence type="ECO:0000256" key="4">
    <source>
        <dbReference type="ARBA" id="ARBA00022603"/>
    </source>
</evidence>
<name>A0A2N6N907_BEABA</name>
<keyword evidence="4 10" id="KW-0489">Methyltransferase</keyword>
<comment type="subcellular location">
    <subcellularLocation>
        <location evidence="2">Chromosome</location>
    </subcellularLocation>
    <subcellularLocation>
        <location evidence="1">Nucleus</location>
    </subcellularLocation>
</comment>
<dbReference type="SUPFAM" id="SSF82199">
    <property type="entry name" value="SET domain"/>
    <property type="match status" value="1"/>
</dbReference>